<protein>
    <submittedName>
        <fullName evidence="4">TBC1 domain family member 31 isoform X1</fullName>
    </submittedName>
</protein>
<proteinExistence type="predicted"/>
<dbReference type="AlphaFoldDB" id="A0A6J3LQ11"/>
<evidence type="ECO:0000313" key="3">
    <source>
        <dbReference type="Proteomes" id="UP000504631"/>
    </source>
</evidence>
<reference evidence="4" key="1">
    <citation type="submission" date="2025-08" db="UniProtKB">
        <authorList>
            <consortium name="RefSeq"/>
        </authorList>
    </citation>
    <scope>IDENTIFICATION</scope>
    <source>
        <tissue evidence="4">Muscle</tissue>
    </source>
</reference>
<dbReference type="RefSeq" id="XP_033366059.1">
    <property type="nucleotide sequence ID" value="XM_033510168.1"/>
</dbReference>
<dbReference type="InterPro" id="IPR035969">
    <property type="entry name" value="Rab-GAP_TBC_sf"/>
</dbReference>
<evidence type="ECO:0000256" key="2">
    <source>
        <dbReference type="ARBA" id="ARBA00022737"/>
    </source>
</evidence>
<dbReference type="PANTHER" id="PTHR19853:SF1">
    <property type="entry name" value="TBC1 DOMAIN FAMILY MEMBER 31"/>
    <property type="match status" value="1"/>
</dbReference>
<gene>
    <name evidence="4" type="primary">LOC117243027</name>
</gene>
<dbReference type="SUPFAM" id="SSF50978">
    <property type="entry name" value="WD40 repeat-like"/>
    <property type="match status" value="1"/>
</dbReference>
<organism evidence="3 4">
    <name type="scientific">Bombus vosnesenskii</name>
    <dbReference type="NCBI Taxonomy" id="207650"/>
    <lineage>
        <taxon>Eukaryota</taxon>
        <taxon>Metazoa</taxon>
        <taxon>Ecdysozoa</taxon>
        <taxon>Arthropoda</taxon>
        <taxon>Hexapoda</taxon>
        <taxon>Insecta</taxon>
        <taxon>Pterygota</taxon>
        <taxon>Neoptera</taxon>
        <taxon>Endopterygota</taxon>
        <taxon>Hymenoptera</taxon>
        <taxon>Apocrita</taxon>
        <taxon>Aculeata</taxon>
        <taxon>Apoidea</taxon>
        <taxon>Anthophila</taxon>
        <taxon>Apidae</taxon>
        <taxon>Bombus</taxon>
        <taxon>Pyrobombus</taxon>
    </lineage>
</organism>
<dbReference type="InterPro" id="IPR015943">
    <property type="entry name" value="WD40/YVTN_repeat-like_dom_sf"/>
</dbReference>
<dbReference type="GO" id="GO:0036064">
    <property type="term" value="C:ciliary basal body"/>
    <property type="evidence" value="ECO:0007669"/>
    <property type="project" value="TreeGrafter"/>
</dbReference>
<dbReference type="Gene3D" id="1.10.472.80">
    <property type="entry name" value="Ypt/Rab-GAP domain of gyp1p, domain 3"/>
    <property type="match status" value="1"/>
</dbReference>
<keyword evidence="1" id="KW-0853">WD repeat</keyword>
<keyword evidence="3" id="KW-1185">Reference proteome</keyword>
<dbReference type="Gene3D" id="2.130.10.10">
    <property type="entry name" value="YVTN repeat-like/Quinoprotein amine dehydrogenase"/>
    <property type="match status" value="1"/>
</dbReference>
<dbReference type="InterPro" id="IPR051570">
    <property type="entry name" value="TBC1_cilium_biogenesis"/>
</dbReference>
<name>A0A6J3LQ11_9HYME</name>
<sequence>MYKKKWQNLRKLDNNSYELEPEAIKRIQCPSKVNFSHIAFDWTEEHFIASDTAGYLYYIDLMNNCPSYQKLGNVGRATFVAFNPINKLEILVGLATADIKILRINADVSQFRLLIAHKVPPVYVSFYKNYCLTSSHKEVIIWCLNSCNKARQLRACPKNFIIKKTSFSNLGHIVVLYYNDTFQVWNFNQLENNVKIDAKIFGIRNIKDFVFTQNGRAMIIVSTQNKIIILNTCNWNLMKTLNLPDNFIGVKYLSLVPSLDSGTISIMACILSSSNLYFFDLNQSCVIDILQVTKPIKKIAVSSAGRYIAYIEKEGHLKLIISEKLFSKKCESLQKLIEPCRPLAHGIYDHLQCVRQSIKHELRLERLILILKEYGEYPGKYRVLIWSTILNLPANKCSYNALANKAASINFTSDILKNYPLASRSKHILLMTTVHCLIQWCPLLVQCSFLPNLVFPFLIIFQVIKYIIYIHNILKQMTHQEKLTALFLLQKDLLLGFELILTILLNYCQKWFEYHPLPPLNVLGIIENILLQADPSLLNVFCERGITSSEYAWPLLKTGMSEVLSGPEWLILWDNLISCKKPSLLLMSIVAYSICSREIIISSLQAQESIKRYFTKQGHIGAHELLKVAQQLDNNLPLRIHPSHYLRDEVITLPSKGPYPPFMLHDFPKFLTDEISVLELEKLKKKQRIMRQCNQKIIEIAEINRLEHEAKAFMDQINQTRLKEAHKSFKQQLFDANWEIRTEQRPTETYKASCECICDQFHGTLHLNLDTTSDKDIVCSKNGKTKRYFQLQEDVNKLEYEVQSFLSSLRSQKSRVVNS</sequence>
<dbReference type="Proteomes" id="UP000504631">
    <property type="component" value="Unplaced"/>
</dbReference>
<dbReference type="SUPFAM" id="SSF47923">
    <property type="entry name" value="Ypt/Rab-GAP domain of gyp1p"/>
    <property type="match status" value="1"/>
</dbReference>
<evidence type="ECO:0000256" key="1">
    <source>
        <dbReference type="ARBA" id="ARBA00022574"/>
    </source>
</evidence>
<dbReference type="GO" id="GO:0060271">
    <property type="term" value="P:cilium assembly"/>
    <property type="evidence" value="ECO:0007669"/>
    <property type="project" value="TreeGrafter"/>
</dbReference>
<dbReference type="GeneID" id="117243027"/>
<dbReference type="InterPro" id="IPR036322">
    <property type="entry name" value="WD40_repeat_dom_sf"/>
</dbReference>
<keyword evidence="2" id="KW-0677">Repeat</keyword>
<accession>A0A6J3LQ11</accession>
<evidence type="ECO:0000313" key="4">
    <source>
        <dbReference type="RefSeq" id="XP_033366059.1"/>
    </source>
</evidence>
<dbReference type="KEGG" id="bvk:117243027"/>
<dbReference type="PANTHER" id="PTHR19853">
    <property type="entry name" value="WD REPEAT CONTAINING PROTEIN 3 WDR3"/>
    <property type="match status" value="1"/>
</dbReference>